<comment type="caution">
    <text evidence="2">The sequence shown here is derived from an EMBL/GenBank/DDBJ whole genome shotgun (WGS) entry which is preliminary data.</text>
</comment>
<gene>
    <name evidence="2" type="ORF">GWI33_007569</name>
</gene>
<dbReference type="AlphaFoldDB" id="A0A834IJN8"/>
<organism evidence="2 3">
    <name type="scientific">Rhynchophorus ferrugineus</name>
    <name type="common">Red palm weevil</name>
    <name type="synonym">Curculio ferrugineus</name>
    <dbReference type="NCBI Taxonomy" id="354439"/>
    <lineage>
        <taxon>Eukaryota</taxon>
        <taxon>Metazoa</taxon>
        <taxon>Ecdysozoa</taxon>
        <taxon>Arthropoda</taxon>
        <taxon>Hexapoda</taxon>
        <taxon>Insecta</taxon>
        <taxon>Pterygota</taxon>
        <taxon>Neoptera</taxon>
        <taxon>Endopterygota</taxon>
        <taxon>Coleoptera</taxon>
        <taxon>Polyphaga</taxon>
        <taxon>Cucujiformia</taxon>
        <taxon>Curculionidae</taxon>
        <taxon>Dryophthorinae</taxon>
        <taxon>Rhynchophorus</taxon>
    </lineage>
</organism>
<sequence length="418" mass="47150">MQETELYSSQLTAELPIGQSVELNNNLFKVRRKGDKIYQVDDENVTMLNNAPPSPPLQNQSAKSTELEVDAVASGESLYKTFSFDKALCKEETEKCIAFWRGIVEKNLEPIKCTLIGEANNQTTLKKDKKKKRKNLKQSTSEAEKEAAPKENIWFQILHELQKKKLHQTKLMMEKRCQFCEYLKGEYETDDPQKDVKREFQELDEWAPRRNTKLRLSSGRIMSQISYKDASGRKQSVGSKTKRGSSFAAASAADGPTEADLYNSESLVNSVKEEAKLIEFVDAIQEKQKNGSYSQWRENQLKQRCACAQGQCRCDTNPAVVAIQQESLRASDVTVENEPKSILHQNSKPASLHSRRISVLLRCTCSKSSCDCHLSPEPLEKEPIDDQPQSPAPVKSSKGSLKTSNSLELARKRLSVPK</sequence>
<evidence type="ECO:0000313" key="2">
    <source>
        <dbReference type="EMBL" id="KAF7279158.1"/>
    </source>
</evidence>
<feature type="region of interest" description="Disordered" evidence="1">
    <location>
        <begin position="376"/>
        <end position="418"/>
    </location>
</feature>
<feature type="region of interest" description="Disordered" evidence="1">
    <location>
        <begin position="126"/>
        <end position="145"/>
    </location>
</feature>
<name>A0A834IJN8_RHYFE</name>
<protein>
    <submittedName>
        <fullName evidence="2">Uncharacterized protein</fullName>
    </submittedName>
</protein>
<accession>A0A834IJN8</accession>
<evidence type="ECO:0000313" key="3">
    <source>
        <dbReference type="Proteomes" id="UP000625711"/>
    </source>
</evidence>
<evidence type="ECO:0000256" key="1">
    <source>
        <dbReference type="SAM" id="MobiDB-lite"/>
    </source>
</evidence>
<dbReference type="Proteomes" id="UP000625711">
    <property type="component" value="Unassembled WGS sequence"/>
</dbReference>
<proteinExistence type="predicted"/>
<feature type="compositionally biased region" description="Basic residues" evidence="1">
    <location>
        <begin position="127"/>
        <end position="136"/>
    </location>
</feature>
<reference evidence="2" key="1">
    <citation type="submission" date="2020-08" db="EMBL/GenBank/DDBJ databases">
        <title>Genome sequencing and assembly of the red palm weevil Rhynchophorus ferrugineus.</title>
        <authorList>
            <person name="Dias G.B."/>
            <person name="Bergman C.M."/>
            <person name="Manee M."/>
        </authorList>
    </citation>
    <scope>NUCLEOTIDE SEQUENCE</scope>
    <source>
        <strain evidence="2">AA-2017</strain>
        <tissue evidence="2">Whole larva</tissue>
    </source>
</reference>
<feature type="compositionally biased region" description="Polar residues" evidence="1">
    <location>
        <begin position="397"/>
        <end position="407"/>
    </location>
</feature>
<dbReference type="OrthoDB" id="6753773at2759"/>
<dbReference type="EMBL" id="JAACXV010000374">
    <property type="protein sequence ID" value="KAF7279158.1"/>
    <property type="molecule type" value="Genomic_DNA"/>
</dbReference>
<feature type="region of interest" description="Disordered" evidence="1">
    <location>
        <begin position="228"/>
        <end position="255"/>
    </location>
</feature>
<keyword evidence="3" id="KW-1185">Reference proteome</keyword>